<evidence type="ECO:0000313" key="1">
    <source>
        <dbReference type="EMBL" id="SKA50926.1"/>
    </source>
</evidence>
<sequence length="682" mass="76933">MTNILKIKLSDEQYLSHVASQLPKSNGVHLILAKTGVGKTHHMLEQCHVNGGTAVFPVKAVMNQSLKYKADNSLQGTIIQIEHLDKWRTNQNELHVDEAQILYLGGFRKSVEKLYETIVEASQTKPVYLYSATVRTEFMPLKFNSIIHVEKGFERNVNVITLDSKGDVKIADAKLAQSLEYIDQQGDKAKVMAFINSNAQASAVVKRLSQTGKKAILLSSSSIRSGEAKAVYQSIISHAAISQVTYDYVICTSCMAEGINTNDYFKVVSCQDESGNLFQQQGRARGSAEHWVILGDLENKDHGYISLSYNKASRQIWRTSTVDGDVKRVPINVECGLASSTELCEWLNHDARANADLASLFTSQFQKGVYAKQVLKELDLLGYKVDQLLSYESDVKTKNNGKVSLQRLAKVLYQSGGKVSFKRNGSKYALCNDDPEIELKVFEDGVLTDLPALASYLIGNKDTTPALVQMVQLLNPDKSNEQIDNAVQELIEWDSSWNKYNFRGDKWNVMSIINGDGRAFLRNIHQPRYKEIKQEIDNAIAGMSEVIMNKYSGIISDEKVAEAASQFWINAYPISRDNGSDNRHFHSDDNKTLRLRLFKLMMGITYDKDGHWVAKKEKAIWHVVLDHNDRRKYNRKADTVKSKGIEMSTYHEVTKFNMKEVAVMKPKPFKQSLNDVINQINF</sequence>
<dbReference type="Gene3D" id="3.40.50.300">
    <property type="entry name" value="P-loop containing nucleotide triphosphate hydrolases"/>
    <property type="match status" value="1"/>
</dbReference>
<accession>A0A1T4UE99</accession>
<gene>
    <name evidence="1" type="ORF">SAMN02745132_01513</name>
</gene>
<keyword evidence="2" id="KW-1185">Reference proteome</keyword>
<dbReference type="Proteomes" id="UP000190162">
    <property type="component" value="Unassembled WGS sequence"/>
</dbReference>
<dbReference type="EMBL" id="FUXU01000013">
    <property type="protein sequence ID" value="SKA50926.1"/>
    <property type="molecule type" value="Genomic_DNA"/>
</dbReference>
<protein>
    <recommendedName>
        <fullName evidence="3">Helicase conserved C-terminal domain-containing protein</fullName>
    </recommendedName>
</protein>
<organism evidence="1 2">
    <name type="scientific">Enterovibrio nigricans DSM 22720</name>
    <dbReference type="NCBI Taxonomy" id="1121868"/>
    <lineage>
        <taxon>Bacteria</taxon>
        <taxon>Pseudomonadati</taxon>
        <taxon>Pseudomonadota</taxon>
        <taxon>Gammaproteobacteria</taxon>
        <taxon>Vibrionales</taxon>
        <taxon>Vibrionaceae</taxon>
        <taxon>Enterovibrio</taxon>
    </lineage>
</organism>
<proteinExistence type="predicted"/>
<dbReference type="AlphaFoldDB" id="A0A1T4UE99"/>
<evidence type="ECO:0008006" key="3">
    <source>
        <dbReference type="Google" id="ProtNLM"/>
    </source>
</evidence>
<dbReference type="SUPFAM" id="SSF52540">
    <property type="entry name" value="P-loop containing nucleoside triphosphate hydrolases"/>
    <property type="match status" value="1"/>
</dbReference>
<evidence type="ECO:0000313" key="2">
    <source>
        <dbReference type="Proteomes" id="UP000190162"/>
    </source>
</evidence>
<dbReference type="OrthoDB" id="6664238at2"/>
<dbReference type="InterPro" id="IPR027417">
    <property type="entry name" value="P-loop_NTPase"/>
</dbReference>
<reference evidence="2" key="1">
    <citation type="submission" date="2017-02" db="EMBL/GenBank/DDBJ databases">
        <authorList>
            <person name="Varghese N."/>
            <person name="Submissions S."/>
        </authorList>
    </citation>
    <scope>NUCLEOTIDE SEQUENCE [LARGE SCALE GENOMIC DNA]</scope>
    <source>
        <strain evidence="2">DSM 22720</strain>
    </source>
</reference>
<name>A0A1T4UE99_9GAMM</name>